<dbReference type="AlphaFoldDB" id="A0AA48GH88"/>
<dbReference type="Proteomes" id="UP001238179">
    <property type="component" value="Chromosome"/>
</dbReference>
<organism evidence="3 4">
    <name type="scientific">Mesoterricola silvestris</name>
    <dbReference type="NCBI Taxonomy" id="2927979"/>
    <lineage>
        <taxon>Bacteria</taxon>
        <taxon>Pseudomonadati</taxon>
        <taxon>Acidobacteriota</taxon>
        <taxon>Holophagae</taxon>
        <taxon>Holophagales</taxon>
        <taxon>Holophagaceae</taxon>
        <taxon>Mesoterricola</taxon>
    </lineage>
</organism>
<sequence length="490" mass="53032">MSMKLETKVGAFFVASIGVLGILILRMEKLELFGGNGQNHVSTSFAQVAGLSLQSKVRVAGVPVGAVTTIELQGKTARVVLSLPQEFHIYKDAAASLSSIGILGEKYIELDPGHPEAGPLPNDGTIPSRAGMGMDTIMESLGSISQDVKSITGALNKSIGGEEGRAKLDEIVDNIRVLTGEFRAMSQENHGAINATMANVQQMSGELRERLPRLAQQFEDLGKNLNAMVNDGRPELNGILKDVRKLSADLHVTVDNVNQITGKMNRGEGTIGKLLNDETTVQKINLAVDNVNSMLGGWKAMDLNLDLNGARWTKRGDSKVGIGIDIVPSRDHWYSLELASTPDGKISESTHTATVIDPKTGLPTQVSVAERSINVDQTFTVSAQFAKRIAENYVFTAGLVEGRGGVGAEFRAFNDRLRFGGLAYDFTKRTDKPNPRYRLTTSYQFYKGFYAMAGLQDIANADLRTFFVGGGIRWKDEDLKKLVGLASIGK</sequence>
<evidence type="ECO:0000313" key="3">
    <source>
        <dbReference type="EMBL" id="BDU72821.1"/>
    </source>
</evidence>
<dbReference type="InterPro" id="IPR003399">
    <property type="entry name" value="Mce/MlaD"/>
</dbReference>
<dbReference type="RefSeq" id="WP_316415733.1">
    <property type="nucleotide sequence ID" value="NZ_AP027080.1"/>
</dbReference>
<keyword evidence="1" id="KW-1133">Transmembrane helix</keyword>
<reference evidence="4" key="1">
    <citation type="journal article" date="2023" name="Int. J. Syst. Evol. Microbiol.">
        <title>Mesoterricola silvestris gen. nov., sp. nov., Mesoterricola sediminis sp. nov., Geothrix oryzae sp. nov., Geothrix edaphica sp. nov., Geothrix rubra sp. nov., and Geothrix limicola sp. nov., six novel members of Acidobacteriota isolated from soils.</title>
        <authorList>
            <person name="Itoh H."/>
            <person name="Sugisawa Y."/>
            <person name="Mise K."/>
            <person name="Xu Z."/>
            <person name="Kuniyasu M."/>
            <person name="Ushijima N."/>
            <person name="Kawano K."/>
            <person name="Kobayashi E."/>
            <person name="Shiratori Y."/>
            <person name="Masuda Y."/>
            <person name="Senoo K."/>
        </authorList>
    </citation>
    <scope>NUCLEOTIDE SEQUENCE [LARGE SCALE GENOMIC DNA]</scope>
    <source>
        <strain evidence="4">W79</strain>
    </source>
</reference>
<accession>A0AA48GH88</accession>
<protein>
    <recommendedName>
        <fullName evidence="2">Mce/MlaD domain-containing protein</fullName>
    </recommendedName>
</protein>
<name>A0AA48GH88_9BACT</name>
<gene>
    <name evidence="3" type="ORF">METEAL_19950</name>
</gene>
<dbReference type="KEGG" id="msil:METEAL_19950"/>
<keyword evidence="1" id="KW-0812">Transmembrane</keyword>
<dbReference type="InterPro" id="IPR052336">
    <property type="entry name" value="MlaD_Phospholipid_Transporter"/>
</dbReference>
<keyword evidence="1" id="KW-0472">Membrane</keyword>
<dbReference type="Pfam" id="PF02470">
    <property type="entry name" value="MlaD"/>
    <property type="match status" value="1"/>
</dbReference>
<keyword evidence="4" id="KW-1185">Reference proteome</keyword>
<evidence type="ECO:0000259" key="2">
    <source>
        <dbReference type="Pfam" id="PF02470"/>
    </source>
</evidence>
<evidence type="ECO:0000313" key="4">
    <source>
        <dbReference type="Proteomes" id="UP001238179"/>
    </source>
</evidence>
<dbReference type="EMBL" id="AP027080">
    <property type="protein sequence ID" value="BDU72821.1"/>
    <property type="molecule type" value="Genomic_DNA"/>
</dbReference>
<dbReference type="PANTHER" id="PTHR33371:SF4">
    <property type="entry name" value="INTERMEMBRANE PHOSPHOLIPID TRANSPORT SYSTEM BINDING PROTEIN MLAD"/>
    <property type="match status" value="1"/>
</dbReference>
<feature type="transmembrane region" description="Helical" evidence="1">
    <location>
        <begin position="9"/>
        <end position="27"/>
    </location>
</feature>
<dbReference type="PANTHER" id="PTHR33371">
    <property type="entry name" value="INTERMEMBRANE PHOSPHOLIPID TRANSPORT SYSTEM BINDING PROTEIN MLAD-RELATED"/>
    <property type="match status" value="1"/>
</dbReference>
<proteinExistence type="predicted"/>
<evidence type="ECO:0000256" key="1">
    <source>
        <dbReference type="SAM" id="Phobius"/>
    </source>
</evidence>
<feature type="domain" description="Mce/MlaD" evidence="2">
    <location>
        <begin position="39"/>
        <end position="113"/>
    </location>
</feature>